<evidence type="ECO:0000313" key="2">
    <source>
        <dbReference type="Proteomes" id="UP000186795"/>
    </source>
</evidence>
<dbReference type="Proteomes" id="UP000186795">
    <property type="component" value="Unassembled WGS sequence"/>
</dbReference>
<proteinExistence type="predicted"/>
<evidence type="ECO:0000313" key="1">
    <source>
        <dbReference type="EMBL" id="SIT04601.1"/>
    </source>
</evidence>
<dbReference type="SUPFAM" id="SSF52499">
    <property type="entry name" value="Isochorismatase-like hydrolases"/>
    <property type="match status" value="1"/>
</dbReference>
<dbReference type="AlphaFoldDB" id="A0A1N7P1Z9"/>
<accession>A0A1N7P1Z9</accession>
<name>A0A1N7P1Z9_9BACL</name>
<organism evidence="1 2">
    <name type="scientific">Kroppenstedtia eburnea</name>
    <dbReference type="NCBI Taxonomy" id="714067"/>
    <lineage>
        <taxon>Bacteria</taxon>
        <taxon>Bacillati</taxon>
        <taxon>Bacillota</taxon>
        <taxon>Bacilli</taxon>
        <taxon>Bacillales</taxon>
        <taxon>Thermoactinomycetaceae</taxon>
        <taxon>Kroppenstedtia</taxon>
    </lineage>
</organism>
<protein>
    <submittedName>
        <fullName evidence="1">Uncharacterized protein</fullName>
    </submittedName>
</protein>
<sequence>MCKRLMKSRFHREIRDGFRPFFKEKKSLTPGKVRLQWSTHGYQVILVADAHSTTDNGVLTAEQIVAHHNRTLNVLENPDHYIQVLPSEEIRFGSRRI</sequence>
<dbReference type="EMBL" id="FTOD01000011">
    <property type="protein sequence ID" value="SIT04601.1"/>
    <property type="molecule type" value="Genomic_DNA"/>
</dbReference>
<keyword evidence="2" id="KW-1185">Reference proteome</keyword>
<reference evidence="2" key="1">
    <citation type="submission" date="2017-01" db="EMBL/GenBank/DDBJ databases">
        <authorList>
            <person name="Varghese N."/>
            <person name="Submissions S."/>
        </authorList>
    </citation>
    <scope>NUCLEOTIDE SEQUENCE [LARGE SCALE GENOMIC DNA]</scope>
    <source>
        <strain evidence="2">DSM 45196</strain>
    </source>
</reference>
<dbReference type="InterPro" id="IPR036380">
    <property type="entry name" value="Isochorismatase-like_sf"/>
</dbReference>
<gene>
    <name evidence="1" type="ORF">SAMN05421790_11116</name>
</gene>